<accession>A0A916UVS0</accession>
<name>A0A916UVS0_9BURK</name>
<dbReference type="GO" id="GO:0019288">
    <property type="term" value="P:isopentenyl diphosphate biosynthetic process, methylerythritol 4-phosphate pathway"/>
    <property type="evidence" value="ECO:0007669"/>
    <property type="project" value="UniProtKB-UniRule"/>
</dbReference>
<dbReference type="PANTHER" id="PTHR32125:SF4">
    <property type="entry name" value="2-C-METHYL-D-ERYTHRITOL 4-PHOSPHATE CYTIDYLYLTRANSFERASE, CHLOROPLASTIC"/>
    <property type="match status" value="1"/>
</dbReference>
<dbReference type="Gene3D" id="3.90.550.10">
    <property type="entry name" value="Spore Coat Polysaccharide Biosynthesis Protein SpsA, Chain A"/>
    <property type="match status" value="1"/>
</dbReference>
<protein>
    <recommendedName>
        <fullName evidence="7">2-C-methyl-D-erythritol 4-phosphate cytidylyltransferase</fullName>
        <ecNumber evidence="7">2.7.7.60</ecNumber>
    </recommendedName>
    <alternativeName>
        <fullName evidence="7">4-diphosphocytidyl-2C-methyl-D-erythritol synthase</fullName>
    </alternativeName>
    <alternativeName>
        <fullName evidence="7">MEP cytidylyltransferase</fullName>
        <shortName evidence="7">MCT</shortName>
    </alternativeName>
</protein>
<dbReference type="InterPro" id="IPR050088">
    <property type="entry name" value="IspD/TarI_cytidylyltransf_bact"/>
</dbReference>
<evidence type="ECO:0000313" key="9">
    <source>
        <dbReference type="Proteomes" id="UP000637423"/>
    </source>
</evidence>
<evidence type="ECO:0000256" key="2">
    <source>
        <dbReference type="ARBA" id="ARBA00004787"/>
    </source>
</evidence>
<dbReference type="EC" id="2.7.7.60" evidence="7"/>
<evidence type="ECO:0000256" key="3">
    <source>
        <dbReference type="ARBA" id="ARBA00009789"/>
    </source>
</evidence>
<evidence type="ECO:0000313" key="8">
    <source>
        <dbReference type="EMBL" id="GGC90920.1"/>
    </source>
</evidence>
<feature type="site" description="Transition state stabilizer" evidence="7">
    <location>
        <position position="27"/>
    </location>
</feature>
<reference evidence="8" key="2">
    <citation type="submission" date="2020-09" db="EMBL/GenBank/DDBJ databases">
        <authorList>
            <person name="Sun Q."/>
            <person name="Zhou Y."/>
        </authorList>
    </citation>
    <scope>NUCLEOTIDE SEQUENCE</scope>
    <source>
        <strain evidence="8">CGMCC 1.10998</strain>
    </source>
</reference>
<comment type="caution">
    <text evidence="8">The sequence shown here is derived from an EMBL/GenBank/DDBJ whole genome shotgun (WGS) entry which is preliminary data.</text>
</comment>
<dbReference type="CDD" id="cd02516">
    <property type="entry name" value="CDP-ME_synthetase"/>
    <property type="match status" value="1"/>
</dbReference>
<gene>
    <name evidence="7 8" type="primary">ispD</name>
    <name evidence="8" type="ORF">GCM10011396_42740</name>
</gene>
<dbReference type="Proteomes" id="UP000637423">
    <property type="component" value="Unassembled WGS sequence"/>
</dbReference>
<dbReference type="GO" id="GO:0050518">
    <property type="term" value="F:2-C-methyl-D-erythritol 4-phosphate cytidylyltransferase activity"/>
    <property type="evidence" value="ECO:0007669"/>
    <property type="project" value="UniProtKB-UniRule"/>
</dbReference>
<dbReference type="InterPro" id="IPR029044">
    <property type="entry name" value="Nucleotide-diphossugar_trans"/>
</dbReference>
<reference evidence="8" key="1">
    <citation type="journal article" date="2014" name="Int. J. Syst. Evol. Microbiol.">
        <title>Complete genome sequence of Corynebacterium casei LMG S-19264T (=DSM 44701T), isolated from a smear-ripened cheese.</title>
        <authorList>
            <consortium name="US DOE Joint Genome Institute (JGI-PGF)"/>
            <person name="Walter F."/>
            <person name="Albersmeier A."/>
            <person name="Kalinowski J."/>
            <person name="Ruckert C."/>
        </authorList>
    </citation>
    <scope>NUCLEOTIDE SEQUENCE</scope>
    <source>
        <strain evidence="8">CGMCC 1.10998</strain>
    </source>
</reference>
<dbReference type="FunFam" id="3.90.550.10:FF:000003">
    <property type="entry name" value="2-C-methyl-D-erythritol 4-phosphate cytidylyltransferase"/>
    <property type="match status" value="1"/>
</dbReference>
<comment type="pathway">
    <text evidence="2 7">Isoprenoid biosynthesis; isopentenyl diphosphate biosynthesis via DXP pathway; isopentenyl diphosphate from 1-deoxy-D-xylulose 5-phosphate: step 2/6.</text>
</comment>
<comment type="similarity">
    <text evidence="3 7">Belongs to the IspD/TarI cytidylyltransferase family. IspD subfamily.</text>
</comment>
<organism evidence="8 9">
    <name type="scientific">Undibacterium terreum</name>
    <dbReference type="NCBI Taxonomy" id="1224302"/>
    <lineage>
        <taxon>Bacteria</taxon>
        <taxon>Pseudomonadati</taxon>
        <taxon>Pseudomonadota</taxon>
        <taxon>Betaproteobacteria</taxon>
        <taxon>Burkholderiales</taxon>
        <taxon>Oxalobacteraceae</taxon>
        <taxon>Undibacterium</taxon>
    </lineage>
</organism>
<dbReference type="Pfam" id="PF01128">
    <property type="entry name" value="IspD"/>
    <property type="match status" value="1"/>
</dbReference>
<evidence type="ECO:0000256" key="1">
    <source>
        <dbReference type="ARBA" id="ARBA00001282"/>
    </source>
</evidence>
<dbReference type="InterPro" id="IPR018294">
    <property type="entry name" value="ISPD_synthase_CS"/>
</dbReference>
<feature type="site" description="Positions MEP for the nucleophilic attack" evidence="7">
    <location>
        <position position="173"/>
    </location>
</feature>
<evidence type="ECO:0000256" key="4">
    <source>
        <dbReference type="ARBA" id="ARBA00022679"/>
    </source>
</evidence>
<dbReference type="RefSeq" id="WP_188568164.1">
    <property type="nucleotide sequence ID" value="NZ_BMED01000005.1"/>
</dbReference>
<dbReference type="PANTHER" id="PTHR32125">
    <property type="entry name" value="2-C-METHYL-D-ERYTHRITOL 4-PHOSPHATE CYTIDYLYLTRANSFERASE, CHLOROPLASTIC"/>
    <property type="match status" value="1"/>
</dbReference>
<dbReference type="HAMAP" id="MF_00108">
    <property type="entry name" value="IspD"/>
    <property type="match status" value="1"/>
</dbReference>
<dbReference type="NCBIfam" id="TIGR00453">
    <property type="entry name" value="ispD"/>
    <property type="match status" value="1"/>
</dbReference>
<sequence length="249" mass="26137">MNSPQSLKKSGQARYFALIPAAGVGSRMGGATPKQYLSLSGVPILQHTVDAFLNTPQIAHTAVVVSAEDGYVDDALGVSSLARADLSVFRCGGDTRKESVRNGLEALKNLPGLEIAEDDWVLVHDAARPGLTPALIAKLIQQVADHAVGGLLALPVVDTVKRVAGGTVTTVPRDGLWLAQTPQMFRYRVLCDALDAASEVTDEASAIEAAGLVPLLVEGHARNLKVTLPSDLALAQLYVSGQNDGVKQN</sequence>
<comment type="function">
    <text evidence="7">Catalyzes the formation of 4-diphosphocytidyl-2-C-methyl-D-erythritol from CTP and 2-C-methyl-D-erythritol 4-phosphate (MEP).</text>
</comment>
<keyword evidence="5 7" id="KW-0548">Nucleotidyltransferase</keyword>
<dbReference type="SUPFAM" id="SSF53448">
    <property type="entry name" value="Nucleotide-diphospho-sugar transferases"/>
    <property type="match status" value="1"/>
</dbReference>
<feature type="site" description="Transition state stabilizer" evidence="7">
    <location>
        <position position="34"/>
    </location>
</feature>
<dbReference type="EMBL" id="BMED01000005">
    <property type="protein sequence ID" value="GGC90920.1"/>
    <property type="molecule type" value="Genomic_DNA"/>
</dbReference>
<dbReference type="AlphaFoldDB" id="A0A916UVS0"/>
<dbReference type="PROSITE" id="PS01295">
    <property type="entry name" value="ISPD"/>
    <property type="match status" value="1"/>
</dbReference>
<keyword evidence="6 7" id="KW-0414">Isoprene biosynthesis</keyword>
<proteinExistence type="inferred from homology"/>
<evidence type="ECO:0000256" key="5">
    <source>
        <dbReference type="ARBA" id="ARBA00022695"/>
    </source>
</evidence>
<dbReference type="InterPro" id="IPR001228">
    <property type="entry name" value="IspD"/>
</dbReference>
<evidence type="ECO:0000256" key="6">
    <source>
        <dbReference type="ARBA" id="ARBA00023229"/>
    </source>
</evidence>
<keyword evidence="9" id="KW-1185">Reference proteome</keyword>
<keyword evidence="4 7" id="KW-0808">Transferase</keyword>
<evidence type="ECO:0000256" key="7">
    <source>
        <dbReference type="HAMAP-Rule" id="MF_00108"/>
    </source>
</evidence>
<comment type="catalytic activity">
    <reaction evidence="1 7">
        <text>2-C-methyl-D-erythritol 4-phosphate + CTP + H(+) = 4-CDP-2-C-methyl-D-erythritol + diphosphate</text>
        <dbReference type="Rhea" id="RHEA:13429"/>
        <dbReference type="ChEBI" id="CHEBI:15378"/>
        <dbReference type="ChEBI" id="CHEBI:33019"/>
        <dbReference type="ChEBI" id="CHEBI:37563"/>
        <dbReference type="ChEBI" id="CHEBI:57823"/>
        <dbReference type="ChEBI" id="CHEBI:58262"/>
        <dbReference type="EC" id="2.7.7.60"/>
    </reaction>
</comment>
<feature type="site" description="Positions MEP for the nucleophilic attack" evidence="7">
    <location>
        <position position="225"/>
    </location>
</feature>
<dbReference type="InterPro" id="IPR034683">
    <property type="entry name" value="IspD/TarI"/>
</dbReference>